<feature type="compositionally biased region" description="Polar residues" evidence="2">
    <location>
        <begin position="88"/>
        <end position="102"/>
    </location>
</feature>
<feature type="region of interest" description="Disordered" evidence="2">
    <location>
        <begin position="237"/>
        <end position="290"/>
    </location>
</feature>
<dbReference type="EMBL" id="JAUKUD010000004">
    <property type="protein sequence ID" value="KAK0746194.1"/>
    <property type="molecule type" value="Genomic_DNA"/>
</dbReference>
<feature type="compositionally biased region" description="Low complexity" evidence="2">
    <location>
        <begin position="1003"/>
        <end position="1019"/>
    </location>
</feature>
<feature type="compositionally biased region" description="Low complexity" evidence="2">
    <location>
        <begin position="1027"/>
        <end position="1038"/>
    </location>
</feature>
<dbReference type="PANTHER" id="PTHR45615">
    <property type="entry name" value="MYOSIN HEAVY CHAIN, NON-MUSCLE"/>
    <property type="match status" value="1"/>
</dbReference>
<feature type="compositionally biased region" description="Low complexity" evidence="2">
    <location>
        <begin position="281"/>
        <end position="290"/>
    </location>
</feature>
<feature type="compositionally biased region" description="Low complexity" evidence="2">
    <location>
        <begin position="65"/>
        <end position="75"/>
    </location>
</feature>
<dbReference type="InterPro" id="IPR056023">
    <property type="entry name" value="DUF7603"/>
</dbReference>
<feature type="region of interest" description="Disordered" evidence="2">
    <location>
        <begin position="987"/>
        <end position="1063"/>
    </location>
</feature>
<feature type="compositionally biased region" description="Polar residues" evidence="2">
    <location>
        <begin position="339"/>
        <end position="353"/>
    </location>
</feature>
<feature type="coiled-coil region" evidence="1">
    <location>
        <begin position="374"/>
        <end position="408"/>
    </location>
</feature>
<feature type="coiled-coil region" evidence="1">
    <location>
        <begin position="1069"/>
        <end position="1127"/>
    </location>
</feature>
<feature type="domain" description="DUF7603" evidence="3">
    <location>
        <begin position="853"/>
        <end position="961"/>
    </location>
</feature>
<name>A0AA40EV97_9PEZI</name>
<feature type="compositionally biased region" description="Low complexity" evidence="2">
    <location>
        <begin position="149"/>
        <end position="160"/>
    </location>
</feature>
<keyword evidence="1" id="KW-0175">Coiled coil</keyword>
<feature type="region of interest" description="Disordered" evidence="2">
    <location>
        <begin position="1"/>
        <end position="169"/>
    </location>
</feature>
<organism evidence="4 5">
    <name type="scientific">Schizothecium vesticola</name>
    <dbReference type="NCBI Taxonomy" id="314040"/>
    <lineage>
        <taxon>Eukaryota</taxon>
        <taxon>Fungi</taxon>
        <taxon>Dikarya</taxon>
        <taxon>Ascomycota</taxon>
        <taxon>Pezizomycotina</taxon>
        <taxon>Sordariomycetes</taxon>
        <taxon>Sordariomycetidae</taxon>
        <taxon>Sordariales</taxon>
        <taxon>Schizotheciaceae</taxon>
        <taxon>Schizothecium</taxon>
    </lineage>
</organism>
<dbReference type="AlphaFoldDB" id="A0AA40EV97"/>
<protein>
    <recommendedName>
        <fullName evidence="3">DUF7603 domain-containing protein</fullName>
    </recommendedName>
</protein>
<gene>
    <name evidence="4" type="ORF">B0T18DRAFT_480616</name>
</gene>
<evidence type="ECO:0000256" key="2">
    <source>
        <dbReference type="SAM" id="MobiDB-lite"/>
    </source>
</evidence>
<feature type="compositionally biased region" description="Pro residues" evidence="2">
    <location>
        <begin position="35"/>
        <end position="45"/>
    </location>
</feature>
<dbReference type="Pfam" id="PF24554">
    <property type="entry name" value="DUF7603"/>
    <property type="match status" value="1"/>
</dbReference>
<reference evidence="4" key="1">
    <citation type="submission" date="2023-06" db="EMBL/GenBank/DDBJ databases">
        <title>Genome-scale phylogeny and comparative genomics of the fungal order Sordariales.</title>
        <authorList>
            <consortium name="Lawrence Berkeley National Laboratory"/>
            <person name="Hensen N."/>
            <person name="Bonometti L."/>
            <person name="Westerberg I."/>
            <person name="Brannstrom I.O."/>
            <person name="Guillou S."/>
            <person name="Cros-Aarteil S."/>
            <person name="Calhoun S."/>
            <person name="Haridas S."/>
            <person name="Kuo A."/>
            <person name="Mondo S."/>
            <person name="Pangilinan J."/>
            <person name="Riley R."/>
            <person name="LaButti K."/>
            <person name="Andreopoulos B."/>
            <person name="Lipzen A."/>
            <person name="Chen C."/>
            <person name="Yanf M."/>
            <person name="Daum C."/>
            <person name="Ng V."/>
            <person name="Clum A."/>
            <person name="Steindorff A."/>
            <person name="Ohm R."/>
            <person name="Martin F."/>
            <person name="Silar P."/>
            <person name="Natvig D."/>
            <person name="Lalanne C."/>
            <person name="Gautier V."/>
            <person name="Ament-velasquez S.L."/>
            <person name="Kruys A."/>
            <person name="Hutchinson M.I."/>
            <person name="Powell A.J."/>
            <person name="Barry K."/>
            <person name="Miller A.N."/>
            <person name="Grigoriev I.V."/>
            <person name="Debuchy R."/>
            <person name="Gladieux P."/>
            <person name="Thoren M.H."/>
            <person name="Johannesson H."/>
        </authorList>
    </citation>
    <scope>NUCLEOTIDE SEQUENCE</scope>
    <source>
        <strain evidence="4">SMH3187-1</strain>
    </source>
</reference>
<sequence length="1147" mass="126703">MTMAPLDTTLPARGRPPTFSETTAASSPVADGALPPRPAPPPPTKTGPETIETHAHTDAFPPLPSLAARLPSPRAVRSQSLAIKRKPLSSTASPIATRYSTRSGREYLDGLSSDLPRPEQRFSRSCSLDSPTLYEFPHSRPSPPPVGPLTPSASTAASMPSQPPSPVFQKAEQPHSAIFPPPTAEPVVRNIQGTTTADVQTSHGMPHDTASLASQESSYDDVLDLLAGSPEPEVKRTTVINTMPASSRRSPPPHLSLEKVDTLVPVTTGGSAKSENSNRNKPLPKSPTSSKFSTFFGWANSPTSATATTFSDRAYSPLPSPYSAKPHPLTTGSDERPTSSKGSRYSNENEDTSLQYCEQDLQTPATAPTSLAEIEEMEDELKGIGAELASSIRREMDLEDLVERLQEQINNPQAPGRRTSDYYSDSGYSSAKFSEYDQAKEEISQIQRRAEQEKAQLRLELTGKVQEERTQRRMLDRQIEALSNKASQIDMARLHSQDASGRLRELESTCDDLRRRLSEERQVKDNFEDLLSALKGELSNASNERDNLRDEVIPQLRARVEGLEAEATANAKLAYDASKMQQELESLRSENTELQSLRSGATDNTKLAYDASKMQQELQLLRSENTELKKAGPPPTPPITAITTLSRSMSVTGGSATGGSRPASLIRANMVKPGEPREILADRLKDVEAQRDALHSALRSLLERQEFQNRENQKRIRQLEMEKDRLLSGSPKKAGYEREVATLREEITVLRRRAEDAIEQKWQVEKGLGGLKMDLDRAEEEISSLRSLLKENDILIPEMTFRSSSTSIQPTVPVTSASLEKAYRDLQAAYTDALERIKTLETTSGSDEKTKLAMQGLERSLSAALSERDLARSEIASYQTRVEALETTEKGHFSVEKDLADQLRESACRVEELAQQVRSQLATNATLRNRLSDTIARGEAEQRVNKGRIAGMQNRLRTLEDQVVAAQTGAEDRVTRHEEELEALKEAHSTQLQRLKENSAGMRSPSSPRLLSPNSPFSSMMNTRHGSPASRSPRMSSPLLTPNSAARPGFRRSSTTPLDGVSGGLTEQVETLKGRVAELEGALSTADLEMQEVVGRMNTAQIEVMTLQEERETAVRETRRLQRVLEEERVRVFEERFRTMTTMTEVR</sequence>
<accession>A0AA40EV97</accession>
<proteinExistence type="predicted"/>
<evidence type="ECO:0000313" key="4">
    <source>
        <dbReference type="EMBL" id="KAK0746194.1"/>
    </source>
</evidence>
<evidence type="ECO:0000313" key="5">
    <source>
        <dbReference type="Proteomes" id="UP001172155"/>
    </source>
</evidence>
<dbReference type="Proteomes" id="UP001172155">
    <property type="component" value="Unassembled WGS sequence"/>
</dbReference>
<feature type="coiled-coil region" evidence="1">
    <location>
        <begin position="436"/>
        <end position="631"/>
    </location>
</feature>
<evidence type="ECO:0000259" key="3">
    <source>
        <dbReference type="Pfam" id="PF24554"/>
    </source>
</evidence>
<feature type="compositionally biased region" description="Polar residues" evidence="2">
    <location>
        <begin position="268"/>
        <end position="280"/>
    </location>
</feature>
<feature type="coiled-coil region" evidence="1">
    <location>
        <begin position="684"/>
        <end position="930"/>
    </location>
</feature>
<keyword evidence="5" id="KW-1185">Reference proteome</keyword>
<feature type="region of interest" description="Disordered" evidence="2">
    <location>
        <begin position="318"/>
        <end position="353"/>
    </location>
</feature>
<evidence type="ECO:0000256" key="1">
    <source>
        <dbReference type="SAM" id="Coils"/>
    </source>
</evidence>
<comment type="caution">
    <text evidence="4">The sequence shown here is derived from an EMBL/GenBank/DDBJ whole genome shotgun (WGS) entry which is preliminary data.</text>
</comment>
<dbReference type="PANTHER" id="PTHR45615:SF80">
    <property type="entry name" value="GRIP DOMAIN-CONTAINING PROTEIN"/>
    <property type="match status" value="1"/>
</dbReference>